<keyword evidence="1" id="KW-0067">ATP-binding</keyword>
<accession>A0A926DKC4</accession>
<dbReference type="RefSeq" id="WP_249280920.1">
    <property type="nucleotide sequence ID" value="NZ_JACRSS010000006.1"/>
</dbReference>
<evidence type="ECO:0000313" key="2">
    <source>
        <dbReference type="Proteomes" id="UP000617951"/>
    </source>
</evidence>
<keyword evidence="2" id="KW-1185">Reference proteome</keyword>
<keyword evidence="1" id="KW-0547">Nucleotide-binding</keyword>
<organism evidence="1 2">
    <name type="scientific">Guopingia tenuis</name>
    <dbReference type="NCBI Taxonomy" id="2763656"/>
    <lineage>
        <taxon>Bacteria</taxon>
        <taxon>Bacillati</taxon>
        <taxon>Bacillota</taxon>
        <taxon>Clostridia</taxon>
        <taxon>Christensenellales</taxon>
        <taxon>Christensenellaceae</taxon>
        <taxon>Guopingia</taxon>
    </lineage>
</organism>
<name>A0A926DKC4_9FIRM</name>
<sequence>MVQLIYGTKGSGKTKRLLEMVNKEAETAQGDVIFIDDDKRYMYDVRHQVRFVDVSEYSVDSEEKLYGFICGMLAQNFDISAIYLDAFIHIVKKQPEEMEFFFKTLIQLAEKNNVKLVLNVSADPAVMPEYLKAFVI</sequence>
<dbReference type="AlphaFoldDB" id="A0A926DKC4"/>
<gene>
    <name evidence="1" type="ORF">H8693_10405</name>
</gene>
<dbReference type="GO" id="GO:0005524">
    <property type="term" value="F:ATP binding"/>
    <property type="evidence" value="ECO:0007669"/>
    <property type="project" value="UniProtKB-KW"/>
</dbReference>
<evidence type="ECO:0000313" key="1">
    <source>
        <dbReference type="EMBL" id="MBC8539337.1"/>
    </source>
</evidence>
<reference evidence="1" key="1">
    <citation type="submission" date="2020-08" db="EMBL/GenBank/DDBJ databases">
        <title>Genome public.</title>
        <authorList>
            <person name="Liu C."/>
            <person name="Sun Q."/>
        </authorList>
    </citation>
    <scope>NUCLEOTIDE SEQUENCE</scope>
    <source>
        <strain evidence="1">NSJ-63</strain>
    </source>
</reference>
<protein>
    <submittedName>
        <fullName evidence="1">ATP-binding protein</fullName>
    </submittedName>
</protein>
<dbReference type="Proteomes" id="UP000617951">
    <property type="component" value="Unassembled WGS sequence"/>
</dbReference>
<comment type="caution">
    <text evidence="1">The sequence shown here is derived from an EMBL/GenBank/DDBJ whole genome shotgun (WGS) entry which is preliminary data.</text>
</comment>
<proteinExistence type="predicted"/>
<dbReference type="EMBL" id="JACRSS010000006">
    <property type="protein sequence ID" value="MBC8539337.1"/>
    <property type="molecule type" value="Genomic_DNA"/>
</dbReference>